<comment type="similarity">
    <text evidence="1">Belongs to the N-acylglucosamine 2-epimerase family.</text>
</comment>
<protein>
    <submittedName>
        <fullName evidence="3">Putative sugar isomerase</fullName>
    </submittedName>
</protein>
<dbReference type="Proteomes" id="UP000008366">
    <property type="component" value="Unassembled WGS sequence"/>
</dbReference>
<keyword evidence="4" id="KW-1185">Reference proteome</keyword>
<dbReference type="Pfam" id="PF07221">
    <property type="entry name" value="GlcNAc_2-epim"/>
    <property type="match status" value="1"/>
</dbReference>
<dbReference type="AlphaFoldDB" id="K6X8M3"/>
<dbReference type="SUPFAM" id="SSF48208">
    <property type="entry name" value="Six-hairpin glycosidases"/>
    <property type="match status" value="1"/>
</dbReference>
<dbReference type="GO" id="GO:0005975">
    <property type="term" value="P:carbohydrate metabolic process"/>
    <property type="evidence" value="ECO:0007669"/>
    <property type="project" value="InterPro"/>
</dbReference>
<dbReference type="InterPro" id="IPR008928">
    <property type="entry name" value="6-hairpin_glycosidase_sf"/>
</dbReference>
<dbReference type="GO" id="GO:0016853">
    <property type="term" value="F:isomerase activity"/>
    <property type="evidence" value="ECO:0007669"/>
    <property type="project" value="UniProtKB-KW"/>
</dbReference>
<dbReference type="STRING" id="1184609.KILIM_017_00140"/>
<organism evidence="3 4">
    <name type="scientific">Kineosphaera limosa NBRC 100340</name>
    <dbReference type="NCBI Taxonomy" id="1184609"/>
    <lineage>
        <taxon>Bacteria</taxon>
        <taxon>Bacillati</taxon>
        <taxon>Actinomycetota</taxon>
        <taxon>Actinomycetes</taxon>
        <taxon>Micrococcales</taxon>
        <taxon>Dermatophilaceae</taxon>
        <taxon>Kineosphaera</taxon>
    </lineage>
</organism>
<reference evidence="3 4" key="1">
    <citation type="submission" date="2012-08" db="EMBL/GenBank/DDBJ databases">
        <title>Whole genome shotgun sequence of Kineosphaera limosa NBRC 100340.</title>
        <authorList>
            <person name="Yoshida I."/>
            <person name="Isaki S."/>
            <person name="Hosoyama A."/>
            <person name="Tsuchikane K."/>
            <person name="Katsumata H."/>
            <person name="Ando Y."/>
            <person name="Ohji S."/>
            <person name="Hamada M."/>
            <person name="Tamura T."/>
            <person name="Yamazoe A."/>
            <person name="Yamazaki S."/>
            <person name="Fujita N."/>
        </authorList>
    </citation>
    <scope>NUCLEOTIDE SEQUENCE [LARGE SCALE GENOMIC DNA]</scope>
    <source>
        <strain evidence="3 4">NBRC 100340</strain>
    </source>
</reference>
<accession>K6X8M3</accession>
<dbReference type="RefSeq" id="WP_006591701.1">
    <property type="nucleotide sequence ID" value="NZ_BAHD01000017.1"/>
</dbReference>
<dbReference type="InterPro" id="IPR012341">
    <property type="entry name" value="6hp_glycosidase-like_sf"/>
</dbReference>
<evidence type="ECO:0000313" key="3">
    <source>
        <dbReference type="EMBL" id="GAB95169.1"/>
    </source>
</evidence>
<dbReference type="PANTHER" id="PTHR15108">
    <property type="entry name" value="N-ACYLGLUCOSAMINE-2-EPIMERASE"/>
    <property type="match status" value="1"/>
</dbReference>
<name>K6X8M3_9MICO</name>
<dbReference type="EMBL" id="BAHD01000017">
    <property type="protein sequence ID" value="GAB95169.1"/>
    <property type="molecule type" value="Genomic_DNA"/>
</dbReference>
<keyword evidence="2 3" id="KW-0413">Isomerase</keyword>
<evidence type="ECO:0000256" key="1">
    <source>
        <dbReference type="ARBA" id="ARBA00008558"/>
    </source>
</evidence>
<evidence type="ECO:0000313" key="4">
    <source>
        <dbReference type="Proteomes" id="UP000008366"/>
    </source>
</evidence>
<dbReference type="Gene3D" id="1.50.10.10">
    <property type="match status" value="1"/>
</dbReference>
<dbReference type="OrthoDB" id="9806359at2"/>
<comment type="caution">
    <text evidence="3">The sequence shown here is derived from an EMBL/GenBank/DDBJ whole genome shotgun (WGS) entry which is preliminary data.</text>
</comment>
<dbReference type="eggNOG" id="COG2942">
    <property type="taxonomic scope" value="Bacteria"/>
</dbReference>
<sequence>MTQQTLDAQPWLNRPPHLAWLDDNIRRLLSFAVGSALPGGGFAWLDADGTPLPDRTPQLFLTARMAHVSALGVALGIPGCRPLLDHAIASLQGLFTDDAHGGFFSDPSQPEGRKSTYDHVQVGLGAASAAAVGHPQGAELLETVLQLVEEHLWEPEAEALRESFARDFSDSENYRGANANMHGLEAFLAFGDVTGDPKWHLRGLAIARRCVRDIATDGTWLLPEHYDAKWQVVRDYNRDDPNHPFRPYGATYGHSLEWARLLLMLHVSPAISGEDWLVEHAVALAGRALDSWGTDGREGLVYTVDWDGSPVSRLRLHWPVCETIWTTSALLKVTADERWEHEYRRAWDFAATHFIDDRGTWINELDEELRASSNVWPGRPDFYHAIGALAGPTAPLSPFITLAATGHRSRIPLLA</sequence>
<gene>
    <name evidence="3" type="ORF">KILIM_017_00140</name>
</gene>
<dbReference type="InterPro" id="IPR010819">
    <property type="entry name" value="AGE/CE"/>
</dbReference>
<proteinExistence type="inferred from homology"/>
<evidence type="ECO:0000256" key="2">
    <source>
        <dbReference type="ARBA" id="ARBA00023235"/>
    </source>
</evidence>